<feature type="domain" description="CCHC-type" evidence="3">
    <location>
        <begin position="238"/>
        <end position="252"/>
    </location>
</feature>
<evidence type="ECO:0000259" key="3">
    <source>
        <dbReference type="PROSITE" id="PS50158"/>
    </source>
</evidence>
<feature type="non-terminal residue" evidence="4">
    <location>
        <position position="354"/>
    </location>
</feature>
<feature type="region of interest" description="Disordered" evidence="2">
    <location>
        <begin position="1"/>
        <end position="38"/>
    </location>
</feature>
<gene>
    <name evidence="4" type="ORF">MNOR_LOCUS10623</name>
</gene>
<reference evidence="4 5" key="1">
    <citation type="submission" date="2024-05" db="EMBL/GenBank/DDBJ databases">
        <authorList>
            <person name="Wallberg A."/>
        </authorList>
    </citation>
    <scope>NUCLEOTIDE SEQUENCE [LARGE SCALE GENOMIC DNA]</scope>
</reference>
<keyword evidence="1" id="KW-0862">Zinc</keyword>
<dbReference type="SUPFAM" id="SSF57756">
    <property type="entry name" value="Retrovirus zinc finger-like domains"/>
    <property type="match status" value="1"/>
</dbReference>
<proteinExistence type="predicted"/>
<accession>A0AAV2QDS6</accession>
<dbReference type="EMBL" id="CAXKWB010005420">
    <property type="protein sequence ID" value="CAL4078346.1"/>
    <property type="molecule type" value="Genomic_DNA"/>
</dbReference>
<keyword evidence="1" id="KW-0863">Zinc-finger</keyword>
<dbReference type="Pfam" id="PF14223">
    <property type="entry name" value="Retrotran_gag_2"/>
    <property type="match status" value="1"/>
</dbReference>
<keyword evidence="1" id="KW-0479">Metal-binding</keyword>
<dbReference type="GO" id="GO:0003676">
    <property type="term" value="F:nucleic acid binding"/>
    <property type="evidence" value="ECO:0007669"/>
    <property type="project" value="InterPro"/>
</dbReference>
<protein>
    <recommendedName>
        <fullName evidence="3">CCHC-type domain-containing protein</fullName>
    </recommendedName>
</protein>
<sequence>MPPKLNPSAAELNNGETQSPRGYGPGIMANPPPPSFKGGKQNFSVWRIKFTAALIRKGLDHVLEGKHSKDKDQAAEDNKDVWTDLILSMDDLSTRLIQNVPDHDGEACWKILKDHYEGTKQDKIYTAYRNLINFELGSDEGISEYLCRLDDIKATLIEAEREMDPQFLVEQAKNGLTEPYNLFVEVLNTLKPEDKPSYDLFKIQLKAKETELKASQKEMIMKAQVHSYGNEVSKRMYCLKCRRSGHLRHECRTRYCDFCKMYGHQKSDCFRLEEKLRRQQQQQQEENYSEEEACDAANVLHTKPTGNSDECDDYDFGFTAVVHSQAELEPGCKRRPVQYRGRRADERPAGCKFR</sequence>
<evidence type="ECO:0000313" key="4">
    <source>
        <dbReference type="EMBL" id="CAL4078346.1"/>
    </source>
</evidence>
<dbReference type="InterPro" id="IPR036875">
    <property type="entry name" value="Znf_CCHC_sf"/>
</dbReference>
<evidence type="ECO:0000256" key="1">
    <source>
        <dbReference type="PROSITE-ProRule" id="PRU00047"/>
    </source>
</evidence>
<dbReference type="GO" id="GO:0008270">
    <property type="term" value="F:zinc ion binding"/>
    <property type="evidence" value="ECO:0007669"/>
    <property type="project" value="UniProtKB-KW"/>
</dbReference>
<dbReference type="Proteomes" id="UP001497623">
    <property type="component" value="Unassembled WGS sequence"/>
</dbReference>
<organism evidence="4 5">
    <name type="scientific">Meganyctiphanes norvegica</name>
    <name type="common">Northern krill</name>
    <name type="synonym">Thysanopoda norvegica</name>
    <dbReference type="NCBI Taxonomy" id="48144"/>
    <lineage>
        <taxon>Eukaryota</taxon>
        <taxon>Metazoa</taxon>
        <taxon>Ecdysozoa</taxon>
        <taxon>Arthropoda</taxon>
        <taxon>Crustacea</taxon>
        <taxon>Multicrustacea</taxon>
        <taxon>Malacostraca</taxon>
        <taxon>Eumalacostraca</taxon>
        <taxon>Eucarida</taxon>
        <taxon>Euphausiacea</taxon>
        <taxon>Euphausiidae</taxon>
        <taxon>Meganyctiphanes</taxon>
    </lineage>
</organism>
<dbReference type="InterPro" id="IPR001878">
    <property type="entry name" value="Znf_CCHC"/>
</dbReference>
<dbReference type="PROSITE" id="PS50158">
    <property type="entry name" value="ZF_CCHC"/>
    <property type="match status" value="1"/>
</dbReference>
<keyword evidence="5" id="KW-1185">Reference proteome</keyword>
<comment type="caution">
    <text evidence="4">The sequence shown here is derived from an EMBL/GenBank/DDBJ whole genome shotgun (WGS) entry which is preliminary data.</text>
</comment>
<name>A0AAV2QDS6_MEGNR</name>
<evidence type="ECO:0000256" key="2">
    <source>
        <dbReference type="SAM" id="MobiDB-lite"/>
    </source>
</evidence>
<evidence type="ECO:0000313" key="5">
    <source>
        <dbReference type="Proteomes" id="UP001497623"/>
    </source>
</evidence>
<dbReference type="AlphaFoldDB" id="A0AAV2QDS6"/>